<protein>
    <submittedName>
        <fullName evidence="1">DUF1175 family protein</fullName>
    </submittedName>
</protein>
<organism evidence="1 2">
    <name type="scientific">Ginsengibacter hankyongi</name>
    <dbReference type="NCBI Taxonomy" id="2607284"/>
    <lineage>
        <taxon>Bacteria</taxon>
        <taxon>Pseudomonadati</taxon>
        <taxon>Bacteroidota</taxon>
        <taxon>Chitinophagia</taxon>
        <taxon>Chitinophagales</taxon>
        <taxon>Chitinophagaceae</taxon>
        <taxon>Ginsengibacter</taxon>
    </lineage>
</organism>
<reference evidence="1 2" key="1">
    <citation type="submission" date="2019-09" db="EMBL/GenBank/DDBJ databases">
        <title>Draft genome sequence of Ginsengibacter sp. BR5-29.</title>
        <authorList>
            <person name="Im W.-T."/>
        </authorList>
    </citation>
    <scope>NUCLEOTIDE SEQUENCE [LARGE SCALE GENOMIC DNA]</scope>
    <source>
        <strain evidence="1 2">BR5-29</strain>
    </source>
</reference>
<evidence type="ECO:0000313" key="2">
    <source>
        <dbReference type="Proteomes" id="UP000326903"/>
    </source>
</evidence>
<proteinExistence type="predicted"/>
<evidence type="ECO:0000313" key="1">
    <source>
        <dbReference type="EMBL" id="KAA9040602.1"/>
    </source>
</evidence>
<sequence length="61" mass="7225">MHNYPHSFLITNRFTLANCYKRKANQQAFHSFMDARIVIQNNLKIYAKEKTTHRANRISTA</sequence>
<keyword evidence="2" id="KW-1185">Reference proteome</keyword>
<dbReference type="AlphaFoldDB" id="A0A5J5IM80"/>
<comment type="caution">
    <text evidence="1">The sequence shown here is derived from an EMBL/GenBank/DDBJ whole genome shotgun (WGS) entry which is preliminary data.</text>
</comment>
<name>A0A5J5IM80_9BACT</name>
<dbReference type="Proteomes" id="UP000326903">
    <property type="component" value="Unassembled WGS sequence"/>
</dbReference>
<gene>
    <name evidence="1" type="ORF">FW778_00745</name>
</gene>
<dbReference type="EMBL" id="VYQF01000001">
    <property type="protein sequence ID" value="KAA9040602.1"/>
    <property type="molecule type" value="Genomic_DNA"/>
</dbReference>
<accession>A0A5J5IM80</accession>